<evidence type="ECO:0000256" key="1">
    <source>
        <dbReference type="SAM" id="MobiDB-lite"/>
    </source>
</evidence>
<dbReference type="Proteomes" id="UP001415857">
    <property type="component" value="Unassembled WGS sequence"/>
</dbReference>
<evidence type="ECO:0000313" key="3">
    <source>
        <dbReference type="Proteomes" id="UP001415857"/>
    </source>
</evidence>
<accession>A0AAP0WZ88</accession>
<organism evidence="2 3">
    <name type="scientific">Liquidambar formosana</name>
    <name type="common">Formosan gum</name>
    <dbReference type="NCBI Taxonomy" id="63359"/>
    <lineage>
        <taxon>Eukaryota</taxon>
        <taxon>Viridiplantae</taxon>
        <taxon>Streptophyta</taxon>
        <taxon>Embryophyta</taxon>
        <taxon>Tracheophyta</taxon>
        <taxon>Spermatophyta</taxon>
        <taxon>Magnoliopsida</taxon>
        <taxon>eudicotyledons</taxon>
        <taxon>Gunneridae</taxon>
        <taxon>Pentapetalae</taxon>
        <taxon>Saxifragales</taxon>
        <taxon>Altingiaceae</taxon>
        <taxon>Liquidambar</taxon>
    </lineage>
</organism>
<reference evidence="2 3" key="1">
    <citation type="journal article" date="2024" name="Plant J.">
        <title>Genome sequences and population genomics reveal climatic adaptation and genomic divergence between two closely related sweetgum species.</title>
        <authorList>
            <person name="Xu W.Q."/>
            <person name="Ren C.Q."/>
            <person name="Zhang X.Y."/>
            <person name="Comes H.P."/>
            <person name="Liu X.H."/>
            <person name="Li Y.G."/>
            <person name="Kettle C.J."/>
            <person name="Jalonen R."/>
            <person name="Gaisberger H."/>
            <person name="Ma Y.Z."/>
            <person name="Qiu Y.X."/>
        </authorList>
    </citation>
    <scope>NUCLEOTIDE SEQUENCE [LARGE SCALE GENOMIC DNA]</scope>
    <source>
        <strain evidence="2">Hangzhou</strain>
    </source>
</reference>
<name>A0AAP0WZ88_LIQFO</name>
<feature type="region of interest" description="Disordered" evidence="1">
    <location>
        <begin position="25"/>
        <end position="44"/>
    </location>
</feature>
<comment type="caution">
    <text evidence="2">The sequence shown here is derived from an EMBL/GenBank/DDBJ whole genome shotgun (WGS) entry which is preliminary data.</text>
</comment>
<keyword evidence="3" id="KW-1185">Reference proteome</keyword>
<proteinExistence type="predicted"/>
<dbReference type="AlphaFoldDB" id="A0AAP0WZ88"/>
<dbReference type="EMBL" id="JBBPBK010000007">
    <property type="protein sequence ID" value="KAK9282536.1"/>
    <property type="molecule type" value="Genomic_DNA"/>
</dbReference>
<evidence type="ECO:0000313" key="2">
    <source>
        <dbReference type="EMBL" id="KAK9282536.1"/>
    </source>
</evidence>
<sequence>MNSIRRNSDLGSSLGYKRFSLGGEGVRDLHQENPSDQDSDSIKKSELVKYAEVLRGSRRGTPKLHRKCKSFRATCLREHMEIVERATVMPGRVSSSPIIRQVLFRMY</sequence>
<protein>
    <submittedName>
        <fullName evidence="2">Uncharacterized protein</fullName>
    </submittedName>
</protein>
<gene>
    <name evidence="2" type="ORF">L1049_005457</name>
</gene>